<name>A0A9P8GNI9_AURME</name>
<feature type="region of interest" description="Disordered" evidence="4">
    <location>
        <begin position="1"/>
        <end position="166"/>
    </location>
</feature>
<accession>A0A9P8GNI9</accession>
<feature type="domain" description="Core Histone H2A/H2B/H3" evidence="5">
    <location>
        <begin position="156"/>
        <end position="232"/>
    </location>
</feature>
<dbReference type="GO" id="GO:0005634">
    <property type="term" value="C:nucleus"/>
    <property type="evidence" value="ECO:0007669"/>
    <property type="project" value="UniProtKB-ARBA"/>
</dbReference>
<dbReference type="EMBL" id="JAHFYH010000005">
    <property type="protein sequence ID" value="KAH0232188.1"/>
    <property type="molecule type" value="Genomic_DNA"/>
</dbReference>
<dbReference type="OrthoDB" id="1166527at2759"/>
<evidence type="ECO:0000259" key="5">
    <source>
        <dbReference type="Pfam" id="PF00125"/>
    </source>
</evidence>
<feature type="compositionally biased region" description="Basic residues" evidence="4">
    <location>
        <begin position="130"/>
        <end position="141"/>
    </location>
</feature>
<dbReference type="CDD" id="cd22910">
    <property type="entry name" value="HFD_H2B"/>
    <property type="match status" value="1"/>
</dbReference>
<dbReference type="InterPro" id="IPR007125">
    <property type="entry name" value="H2A/H2B/H3"/>
</dbReference>
<protein>
    <recommendedName>
        <fullName evidence="2">Histone H2B</fullName>
    </recommendedName>
</protein>
<comment type="caution">
    <text evidence="6">The sequence shown here is derived from an EMBL/GenBank/DDBJ whole genome shotgun (WGS) entry which is preliminary data.</text>
</comment>
<dbReference type="InterPro" id="IPR000558">
    <property type="entry name" value="Histone_H2B"/>
</dbReference>
<dbReference type="Proteomes" id="UP000767238">
    <property type="component" value="Unassembled WGS sequence"/>
</dbReference>
<evidence type="ECO:0000313" key="7">
    <source>
        <dbReference type="Proteomes" id="UP000767238"/>
    </source>
</evidence>
<evidence type="ECO:0000256" key="2">
    <source>
        <dbReference type="ARBA" id="ARBA00017644"/>
    </source>
</evidence>
<sequence length="262" mass="28408">MPPKFAKKLTTAQTQRAIAKTQGYGSSRDEIRQAMAETPRVGQSQVNQPDQETQVDNGTQLDQDTQVYGNTQPDQETQVDEDTQPDADVPTSSADSDIVNDAMASTADGTDAATPNTLASSAHETETKPVIKKPAAKKVAGKKVPAADGKKDGEGTKRKRRRKQDPTNFQAYIHKVLRQVHPDCAITKTSMQIMNDFIKDLCLRIADLASDLCKKLKKATLQAHDIQTATKLVLSGGLAKHAQSEGAKALRAFNQATKQGLR</sequence>
<feature type="compositionally biased region" description="Polar residues" evidence="4">
    <location>
        <begin position="113"/>
        <end position="122"/>
    </location>
</feature>
<reference evidence="6" key="2">
    <citation type="submission" date="2021-08" db="EMBL/GenBank/DDBJ databases">
        <authorList>
            <person name="Gostincar C."/>
            <person name="Sun X."/>
            <person name="Song Z."/>
            <person name="Gunde-Cimerman N."/>
        </authorList>
    </citation>
    <scope>NUCLEOTIDE SEQUENCE</scope>
    <source>
        <strain evidence="6">EXF-8016</strain>
    </source>
</reference>
<dbReference type="PANTHER" id="PTHR23428">
    <property type="entry name" value="HISTONE H2B"/>
    <property type="match status" value="1"/>
</dbReference>
<proteinExistence type="inferred from homology"/>
<dbReference type="PRINTS" id="PR00621">
    <property type="entry name" value="HISTONEH2B"/>
</dbReference>
<evidence type="ECO:0000313" key="6">
    <source>
        <dbReference type="EMBL" id="KAH0232188.1"/>
    </source>
</evidence>
<dbReference type="AlphaFoldDB" id="A0A9P8GNI9"/>
<dbReference type="SUPFAM" id="SSF47113">
    <property type="entry name" value="Histone-fold"/>
    <property type="match status" value="1"/>
</dbReference>
<dbReference type="GO" id="GO:0000786">
    <property type="term" value="C:nucleosome"/>
    <property type="evidence" value="ECO:0007669"/>
    <property type="project" value="InterPro"/>
</dbReference>
<evidence type="ECO:0000256" key="1">
    <source>
        <dbReference type="ARBA" id="ARBA00006846"/>
    </source>
</evidence>
<feature type="compositionally biased region" description="Polar residues" evidence="4">
    <location>
        <begin position="41"/>
        <end position="76"/>
    </location>
</feature>
<reference evidence="6" key="1">
    <citation type="journal article" date="2021" name="J Fungi (Basel)">
        <title>Virulence traits and population genomics of the black yeast Aureobasidium melanogenum.</title>
        <authorList>
            <person name="Cernosa A."/>
            <person name="Sun X."/>
            <person name="Gostincar C."/>
            <person name="Fang C."/>
            <person name="Gunde-Cimerman N."/>
            <person name="Song Z."/>
        </authorList>
    </citation>
    <scope>NUCLEOTIDE SEQUENCE</scope>
    <source>
        <strain evidence="6">EXF-8016</strain>
    </source>
</reference>
<dbReference type="GO" id="GO:0003677">
    <property type="term" value="F:DNA binding"/>
    <property type="evidence" value="ECO:0007669"/>
    <property type="project" value="InterPro"/>
</dbReference>
<dbReference type="GO" id="GO:0046982">
    <property type="term" value="F:protein heterodimerization activity"/>
    <property type="evidence" value="ECO:0007669"/>
    <property type="project" value="InterPro"/>
</dbReference>
<dbReference type="Gene3D" id="1.10.20.10">
    <property type="entry name" value="Histone, subunit A"/>
    <property type="match status" value="1"/>
</dbReference>
<organism evidence="6 7">
    <name type="scientific">Aureobasidium melanogenum</name>
    <name type="common">Aureobasidium pullulans var. melanogenum</name>
    <dbReference type="NCBI Taxonomy" id="46634"/>
    <lineage>
        <taxon>Eukaryota</taxon>
        <taxon>Fungi</taxon>
        <taxon>Dikarya</taxon>
        <taxon>Ascomycota</taxon>
        <taxon>Pezizomycotina</taxon>
        <taxon>Dothideomycetes</taxon>
        <taxon>Dothideomycetidae</taxon>
        <taxon>Dothideales</taxon>
        <taxon>Saccotheciaceae</taxon>
        <taxon>Aureobasidium</taxon>
    </lineage>
</organism>
<evidence type="ECO:0000256" key="3">
    <source>
        <dbReference type="ARBA" id="ARBA00022990"/>
    </source>
</evidence>
<dbReference type="Pfam" id="PF00125">
    <property type="entry name" value="Histone"/>
    <property type="match status" value="1"/>
</dbReference>
<gene>
    <name evidence="6" type="ORF">KCV03_g1217</name>
</gene>
<evidence type="ECO:0000256" key="4">
    <source>
        <dbReference type="SAM" id="MobiDB-lite"/>
    </source>
</evidence>
<dbReference type="InterPro" id="IPR009072">
    <property type="entry name" value="Histone-fold"/>
</dbReference>
<dbReference type="GO" id="GO:0030527">
    <property type="term" value="F:structural constituent of chromatin"/>
    <property type="evidence" value="ECO:0007669"/>
    <property type="project" value="InterPro"/>
</dbReference>
<keyword evidence="3" id="KW-0007">Acetylation</keyword>
<dbReference type="SMART" id="SM00427">
    <property type="entry name" value="H2B"/>
    <property type="match status" value="1"/>
</dbReference>
<dbReference type="FunFam" id="1.10.20.10:FF:000043">
    <property type="entry name" value="Histone H2B"/>
    <property type="match status" value="1"/>
</dbReference>
<comment type="similarity">
    <text evidence="1">Belongs to the histone H2B family.</text>
</comment>
<feature type="non-terminal residue" evidence="6">
    <location>
        <position position="1"/>
    </location>
</feature>